<keyword evidence="2" id="KW-1185">Reference proteome</keyword>
<gene>
    <name evidence="1" type="ORF">BJ138DRAFT_341304</name>
</gene>
<accession>A0ACB8A595</accession>
<evidence type="ECO:0000313" key="2">
    <source>
        <dbReference type="Proteomes" id="UP000790377"/>
    </source>
</evidence>
<proteinExistence type="predicted"/>
<sequence>MSTPLQSIPSLIPPPKHHQSQFSRPSHPNSPPTKSLIDDPDVDRFAALFSPATPPASPILGGGGTPAMPFVTQRTPHRSHMSMDSEFGSFVSVPPTQDPLSFSFASLDPEPTDQSRSETKHTDACTVGTPASGESISSAQSGVNSNTTLDYFDQFTSTAKTSSERNKRGVLDELLQHEDDPLYWIHSSSKAVLSGSVPSGRGHGPSKPHSQRPASQSPSHSSHSPRLTASPLPLSQSASSLPLSSSPPPVRPSSPPSTLSRLSSSWVSAFLPSARARSSTNATASFPPSSTTIATSSAHSTISHHSHTLPHSSVAEITHGTPFGSTPYTAPSGAPGFAGDHAWDKGFSDSFEREKDRAEKKSVHLSGRREGTADILSVEVADKIRSYLPALTRLSRTWTLLYSLDQHGISLNTLYTRCEPKPWNAPGATKGALVVIKDTGDTLFGAWMSEGLHLSKGAYYGSGESFLWKYDASNPTGCLDVYKWTARNDYVALCEPEYISFGGGDGHYGLYLDASLLDGSSAPCPTFTNDVLCSQGGGIGIRKGASVTFECVGLEVWGVGPG</sequence>
<reference evidence="1" key="1">
    <citation type="journal article" date="2021" name="New Phytol.">
        <title>Evolutionary innovations through gain and loss of genes in the ectomycorrhizal Boletales.</title>
        <authorList>
            <person name="Wu G."/>
            <person name="Miyauchi S."/>
            <person name="Morin E."/>
            <person name="Kuo A."/>
            <person name="Drula E."/>
            <person name="Varga T."/>
            <person name="Kohler A."/>
            <person name="Feng B."/>
            <person name="Cao Y."/>
            <person name="Lipzen A."/>
            <person name="Daum C."/>
            <person name="Hundley H."/>
            <person name="Pangilinan J."/>
            <person name="Johnson J."/>
            <person name="Barry K."/>
            <person name="LaButti K."/>
            <person name="Ng V."/>
            <person name="Ahrendt S."/>
            <person name="Min B."/>
            <person name="Choi I.G."/>
            <person name="Park H."/>
            <person name="Plett J.M."/>
            <person name="Magnuson J."/>
            <person name="Spatafora J.W."/>
            <person name="Nagy L.G."/>
            <person name="Henrissat B."/>
            <person name="Grigoriev I.V."/>
            <person name="Yang Z.L."/>
            <person name="Xu J."/>
            <person name="Martin F.M."/>
        </authorList>
    </citation>
    <scope>NUCLEOTIDE SEQUENCE</scope>
    <source>
        <strain evidence="1">ATCC 28755</strain>
    </source>
</reference>
<dbReference type="Proteomes" id="UP000790377">
    <property type="component" value="Unassembled WGS sequence"/>
</dbReference>
<name>A0ACB8A595_9AGAM</name>
<evidence type="ECO:0000313" key="1">
    <source>
        <dbReference type="EMBL" id="KAH7908565.1"/>
    </source>
</evidence>
<organism evidence="1 2">
    <name type="scientific">Hygrophoropsis aurantiaca</name>
    <dbReference type="NCBI Taxonomy" id="72124"/>
    <lineage>
        <taxon>Eukaryota</taxon>
        <taxon>Fungi</taxon>
        <taxon>Dikarya</taxon>
        <taxon>Basidiomycota</taxon>
        <taxon>Agaricomycotina</taxon>
        <taxon>Agaricomycetes</taxon>
        <taxon>Agaricomycetidae</taxon>
        <taxon>Boletales</taxon>
        <taxon>Coniophorineae</taxon>
        <taxon>Hygrophoropsidaceae</taxon>
        <taxon>Hygrophoropsis</taxon>
    </lineage>
</organism>
<comment type="caution">
    <text evidence="1">The sequence shown here is derived from an EMBL/GenBank/DDBJ whole genome shotgun (WGS) entry which is preliminary data.</text>
</comment>
<protein>
    <submittedName>
        <fullName evidence="1">TLD-domain-containing protein</fullName>
    </submittedName>
</protein>
<dbReference type="EMBL" id="MU267814">
    <property type="protein sequence ID" value="KAH7908565.1"/>
    <property type="molecule type" value="Genomic_DNA"/>
</dbReference>